<dbReference type="eggNOG" id="ENOG50317ZU">
    <property type="taxonomic scope" value="Bacteria"/>
</dbReference>
<evidence type="ECO:0000256" key="1">
    <source>
        <dbReference type="SAM" id="MobiDB-lite"/>
    </source>
</evidence>
<accession>B6GEJ2</accession>
<name>B6GEJ2_9ACTN</name>
<feature type="compositionally biased region" description="Polar residues" evidence="1">
    <location>
        <begin position="59"/>
        <end position="79"/>
    </location>
</feature>
<feature type="region of interest" description="Disordered" evidence="1">
    <location>
        <begin position="1"/>
        <end position="43"/>
    </location>
</feature>
<dbReference type="Proteomes" id="UP000003560">
    <property type="component" value="Unassembled WGS sequence"/>
</dbReference>
<comment type="caution">
    <text evidence="2">The sequence shown here is derived from an EMBL/GenBank/DDBJ whole genome shotgun (WGS) entry which is preliminary data.</text>
</comment>
<reference evidence="2 3" key="1">
    <citation type="submission" date="2008-10" db="EMBL/GenBank/DDBJ databases">
        <title>Draft genome sequence of Collinsella stercoris (DSM 13279).</title>
        <authorList>
            <person name="Sudarsanam P."/>
            <person name="Ley R."/>
            <person name="Guruge J."/>
            <person name="Turnbaugh P.J."/>
            <person name="Mahowald M."/>
            <person name="Liep D."/>
            <person name="Gordon J."/>
        </authorList>
    </citation>
    <scope>NUCLEOTIDE SEQUENCE [LARGE SCALE GENOMIC DNA]</scope>
    <source>
        <strain evidence="2 3">DSM 13279</strain>
    </source>
</reference>
<dbReference type="AntiFam" id="ANF00024">
    <property type="entry name" value="Antisense to 23S rRNA"/>
</dbReference>
<feature type="region of interest" description="Disordered" evidence="1">
    <location>
        <begin position="56"/>
        <end position="87"/>
    </location>
</feature>
<evidence type="ECO:0000313" key="2">
    <source>
        <dbReference type="EMBL" id="EEA89302.1"/>
    </source>
</evidence>
<sequence>MIGLSPLSPGHRRTFQRTSVRPSTGSYPRFSLPRDSSPGFASAARDWERPFRTRFRSGSLPSLTSPRASNSLAHSTKGTPSHRMGAPTPCGRTVSGTVSLPSRGAFHLSLTVLVRYRSHGSIQAWRVVPPGSDRVSRARPYSGTDSGLHPRVRLRGPNPVPPAFPCRSAPLDGCPPGAPAPGRSALQPRGRQRLAPARSTVWPRSPFARRYSGNLDVDFFSSGYLDVSVPRVVPLRTMSSSGGCQDFSWRVRPFGDPRVEGCVPLTADYRSLPRPSSAPCAKASAVRPRYLPAPSVRDAVSRHLNVWVSHTPGGSAPPAIVMQLTIYADWKIYLISRYRRIDQISL</sequence>
<keyword evidence="3" id="KW-1185">Reference proteome</keyword>
<dbReference type="HOGENOM" id="CLU_801034_0_0_11"/>
<dbReference type="AlphaFoldDB" id="B6GEJ2"/>
<evidence type="ECO:0000313" key="3">
    <source>
        <dbReference type="Proteomes" id="UP000003560"/>
    </source>
</evidence>
<gene>
    <name evidence="2" type="ORF">COLSTE_02537</name>
</gene>
<feature type="region of interest" description="Disordered" evidence="1">
    <location>
        <begin position="132"/>
        <end position="199"/>
    </location>
</feature>
<feature type="compositionally biased region" description="Polar residues" evidence="1">
    <location>
        <begin position="16"/>
        <end position="26"/>
    </location>
</feature>
<organism evidence="2 3">
    <name type="scientific">Collinsella stercoris DSM 13279</name>
    <dbReference type="NCBI Taxonomy" id="445975"/>
    <lineage>
        <taxon>Bacteria</taxon>
        <taxon>Bacillati</taxon>
        <taxon>Actinomycetota</taxon>
        <taxon>Coriobacteriia</taxon>
        <taxon>Coriobacteriales</taxon>
        <taxon>Coriobacteriaceae</taxon>
        <taxon>Collinsella</taxon>
    </lineage>
</organism>
<reference evidence="2 3" key="2">
    <citation type="submission" date="2008-10" db="EMBL/GenBank/DDBJ databases">
        <authorList>
            <person name="Fulton L."/>
            <person name="Clifton S."/>
            <person name="Fulton B."/>
            <person name="Xu J."/>
            <person name="Minx P."/>
            <person name="Pepin K.H."/>
            <person name="Johnson M."/>
            <person name="Thiruvilangam P."/>
            <person name="Bhonagiri V."/>
            <person name="Nash W.E."/>
            <person name="Mardis E.R."/>
            <person name="Wilson R.K."/>
        </authorList>
    </citation>
    <scope>NUCLEOTIDE SEQUENCE [LARGE SCALE GENOMIC DNA]</scope>
    <source>
        <strain evidence="2 3">DSM 13279</strain>
    </source>
</reference>
<protein>
    <submittedName>
        <fullName evidence="2">Uncharacterized protein</fullName>
    </submittedName>
</protein>
<dbReference type="EMBL" id="ABXJ01000150">
    <property type="protein sequence ID" value="EEA89302.1"/>
    <property type="molecule type" value="Genomic_DNA"/>
</dbReference>
<proteinExistence type="predicted"/>